<proteinExistence type="predicted"/>
<dbReference type="SUPFAM" id="SSF53448">
    <property type="entry name" value="Nucleotide-diphospho-sugar transferases"/>
    <property type="match status" value="1"/>
</dbReference>
<sequence>MIMKVSVILTSYNKPDFIDRVLKSMVEQTYSNWELLIMDDGSEQGTLQKIQPYLDDERIHLYSRTVHPAKRLLTVRYATLINEALTRITGQLICYLTDDTVYHQDRLQKMVDIFQSKPHIDIVYSSQRVVHVDKHLVETMSFVREADQILEHASFQVDHCSVMHRRRLLPLIHEKYGQYWDDGPKHWHHADSVFWMRLNQFAAFFPLRDVLDTTYKTPHSFHHLFSSMPYDLIDGTVIEKEGDYYQIAGGNLHEIERCWVNEKNRRAIRVPSLCAMKYEMKDMLAVPNYTVVTADHGKTFYYIEEQKKRRFAAKRDVQYFQFHPKEIYTISNERLQMFEDGGMIQVSPVFSPPNRRLFKWKQDVYLLMHHTFYRIDPDVVKRFAFYHQPINLYPSQFTLFQEGKPIVPLYMESLQEFDMSLYQTSGRKHSS</sequence>
<dbReference type="PANTHER" id="PTHR43685:SF2">
    <property type="entry name" value="GLYCOSYLTRANSFERASE 2-LIKE DOMAIN-CONTAINING PROTEIN"/>
    <property type="match status" value="1"/>
</dbReference>
<organism evidence="2 3">
    <name type="scientific">Bacillus pumilus</name>
    <name type="common">Bacillus mesentericus</name>
    <dbReference type="NCBI Taxonomy" id="1408"/>
    <lineage>
        <taxon>Bacteria</taxon>
        <taxon>Bacillati</taxon>
        <taxon>Bacillota</taxon>
        <taxon>Bacilli</taxon>
        <taxon>Bacillales</taxon>
        <taxon>Bacillaceae</taxon>
        <taxon>Bacillus</taxon>
    </lineage>
</organism>
<dbReference type="EMBL" id="VKQA01000001">
    <property type="protein sequence ID" value="MDR4249796.1"/>
    <property type="molecule type" value="Genomic_DNA"/>
</dbReference>
<name>A0AAE3WLD9_BACPU</name>
<dbReference type="Pfam" id="PF00535">
    <property type="entry name" value="Glycos_transf_2"/>
    <property type="match status" value="1"/>
</dbReference>
<dbReference type="InterPro" id="IPR001173">
    <property type="entry name" value="Glyco_trans_2-like"/>
</dbReference>
<reference evidence="2" key="1">
    <citation type="submission" date="2019-07" db="EMBL/GenBank/DDBJ databases">
        <title>Phylogenomic Reclassification of ATCC Bacillus Strains and Various Taxa within the Genus Bacillus.</title>
        <authorList>
            <person name="Riojas M.A."/>
            <person name="Frank A.M."/>
            <person name="Fenn S.L."/>
            <person name="King S."/>
            <person name="Brower S."/>
            <person name="Hazbon M.H."/>
        </authorList>
    </citation>
    <scope>NUCLEOTIDE SEQUENCE</scope>
    <source>
        <strain evidence="2">ATCC 27142</strain>
    </source>
</reference>
<dbReference type="InterPro" id="IPR050834">
    <property type="entry name" value="Glycosyltransf_2"/>
</dbReference>
<accession>A0AAE3WLD9</accession>
<evidence type="ECO:0000313" key="3">
    <source>
        <dbReference type="Proteomes" id="UP001182042"/>
    </source>
</evidence>
<evidence type="ECO:0000259" key="1">
    <source>
        <dbReference type="Pfam" id="PF00535"/>
    </source>
</evidence>
<dbReference type="Gene3D" id="3.90.550.10">
    <property type="entry name" value="Spore Coat Polysaccharide Biosynthesis Protein SpsA, Chain A"/>
    <property type="match status" value="1"/>
</dbReference>
<dbReference type="Proteomes" id="UP001182042">
    <property type="component" value="Unassembled WGS sequence"/>
</dbReference>
<dbReference type="InterPro" id="IPR029044">
    <property type="entry name" value="Nucleotide-diphossugar_trans"/>
</dbReference>
<gene>
    <name evidence="2" type="ORF">FO508_05485</name>
</gene>
<evidence type="ECO:0000313" key="2">
    <source>
        <dbReference type="EMBL" id="MDR4249796.1"/>
    </source>
</evidence>
<protein>
    <submittedName>
        <fullName evidence="2">Glycosyltransferase family 2 protein</fullName>
    </submittedName>
</protein>
<dbReference type="AlphaFoldDB" id="A0AAE3WLD9"/>
<comment type="caution">
    <text evidence="2">The sequence shown here is derived from an EMBL/GenBank/DDBJ whole genome shotgun (WGS) entry which is preliminary data.</text>
</comment>
<feature type="domain" description="Glycosyltransferase 2-like" evidence="1">
    <location>
        <begin position="6"/>
        <end position="166"/>
    </location>
</feature>
<dbReference type="RefSeq" id="WP_034660956.1">
    <property type="nucleotide sequence ID" value="NZ_CP046127.1"/>
</dbReference>
<dbReference type="CDD" id="cd00761">
    <property type="entry name" value="Glyco_tranf_GTA_type"/>
    <property type="match status" value="1"/>
</dbReference>
<dbReference type="PANTHER" id="PTHR43685">
    <property type="entry name" value="GLYCOSYLTRANSFERASE"/>
    <property type="match status" value="1"/>
</dbReference>